<evidence type="ECO:0000256" key="1">
    <source>
        <dbReference type="ARBA" id="ARBA00022737"/>
    </source>
</evidence>
<dbReference type="PROSITE" id="PS50222">
    <property type="entry name" value="EF_HAND_2"/>
    <property type="match status" value="4"/>
</dbReference>
<reference evidence="6" key="1">
    <citation type="submission" date="2012-12" db="EMBL/GenBank/DDBJ databases">
        <authorList>
            <person name="Hellsten U."/>
            <person name="Grimwood J."/>
            <person name="Chapman J.A."/>
            <person name="Shapiro H."/>
            <person name="Aerts A."/>
            <person name="Otillar R.P."/>
            <person name="Terry A.Y."/>
            <person name="Boore J.L."/>
            <person name="Simakov O."/>
            <person name="Marletaz F."/>
            <person name="Cho S.-J."/>
            <person name="Edsinger-Gonzales E."/>
            <person name="Havlak P."/>
            <person name="Kuo D.-H."/>
            <person name="Larsson T."/>
            <person name="Lv J."/>
            <person name="Arendt D."/>
            <person name="Savage R."/>
            <person name="Osoegawa K."/>
            <person name="de Jong P."/>
            <person name="Lindberg D.R."/>
            <person name="Seaver E.C."/>
            <person name="Weisblat D.A."/>
            <person name="Putnam N.H."/>
            <person name="Grigoriev I.V."/>
            <person name="Rokhsar D.S."/>
        </authorList>
    </citation>
    <scope>NUCLEOTIDE SEQUENCE</scope>
    <source>
        <strain evidence="6">I ESC-2004</strain>
    </source>
</reference>
<dbReference type="InterPro" id="IPR050230">
    <property type="entry name" value="CALM/Myosin/TropC-like"/>
</dbReference>
<dbReference type="InterPro" id="IPR011992">
    <property type="entry name" value="EF-hand-dom_pair"/>
</dbReference>
<dbReference type="OrthoDB" id="293868at2759"/>
<feature type="domain" description="EF-hand" evidence="3">
    <location>
        <begin position="174"/>
        <end position="209"/>
    </location>
</feature>
<keyword evidence="6" id="KW-1185">Reference proteome</keyword>
<dbReference type="GO" id="GO:0005509">
    <property type="term" value="F:calcium ion binding"/>
    <property type="evidence" value="ECO:0007669"/>
    <property type="project" value="InterPro"/>
</dbReference>
<name>R7U5X1_CAPTE</name>
<dbReference type="EnsemblMetazoa" id="CapteT228966">
    <property type="protein sequence ID" value="CapteP228966"/>
    <property type="gene ID" value="CapteG228966"/>
</dbReference>
<keyword evidence="2" id="KW-0106">Calcium</keyword>
<reference evidence="5" key="3">
    <citation type="submission" date="2015-06" db="UniProtKB">
        <authorList>
            <consortium name="EnsemblMetazoa"/>
        </authorList>
    </citation>
    <scope>IDENTIFICATION</scope>
</reference>
<dbReference type="InterPro" id="IPR018247">
    <property type="entry name" value="EF_Hand_1_Ca_BS"/>
</dbReference>
<dbReference type="PANTHER" id="PTHR23048">
    <property type="entry name" value="MYOSIN LIGHT CHAIN 1, 3"/>
    <property type="match status" value="1"/>
</dbReference>
<dbReference type="Proteomes" id="UP000014760">
    <property type="component" value="Unassembled WGS sequence"/>
</dbReference>
<protein>
    <recommendedName>
        <fullName evidence="3">EF-hand domain-containing protein</fullName>
    </recommendedName>
</protein>
<evidence type="ECO:0000259" key="3">
    <source>
        <dbReference type="PROSITE" id="PS50222"/>
    </source>
</evidence>
<evidence type="ECO:0000313" key="6">
    <source>
        <dbReference type="Proteomes" id="UP000014760"/>
    </source>
</evidence>
<dbReference type="SUPFAM" id="SSF47473">
    <property type="entry name" value="EF-hand"/>
    <property type="match status" value="1"/>
</dbReference>
<feature type="domain" description="EF-hand" evidence="3">
    <location>
        <begin position="62"/>
        <end position="97"/>
    </location>
</feature>
<proteinExistence type="predicted"/>
<gene>
    <name evidence="4" type="ORF">CAPTEDRAFT_228966</name>
</gene>
<dbReference type="EMBL" id="AMQN01010177">
    <property type="status" value="NOT_ANNOTATED_CDS"/>
    <property type="molecule type" value="Genomic_DNA"/>
</dbReference>
<dbReference type="PROSITE" id="PS00018">
    <property type="entry name" value="EF_HAND_1"/>
    <property type="match status" value="1"/>
</dbReference>
<dbReference type="STRING" id="283909.R7U5X1"/>
<dbReference type="InterPro" id="IPR002048">
    <property type="entry name" value="EF_hand_dom"/>
</dbReference>
<dbReference type="Gene3D" id="1.10.238.10">
    <property type="entry name" value="EF-hand"/>
    <property type="match status" value="1"/>
</dbReference>
<organism evidence="4">
    <name type="scientific">Capitella teleta</name>
    <name type="common">Polychaete worm</name>
    <dbReference type="NCBI Taxonomy" id="283909"/>
    <lineage>
        <taxon>Eukaryota</taxon>
        <taxon>Metazoa</taxon>
        <taxon>Spiralia</taxon>
        <taxon>Lophotrochozoa</taxon>
        <taxon>Annelida</taxon>
        <taxon>Polychaeta</taxon>
        <taxon>Sedentaria</taxon>
        <taxon>Scolecida</taxon>
        <taxon>Capitellidae</taxon>
        <taxon>Capitella</taxon>
    </lineage>
</organism>
<dbReference type="PANTHER" id="PTHR23048:SF0">
    <property type="entry name" value="CALMODULIN LIKE 3"/>
    <property type="match status" value="1"/>
</dbReference>
<evidence type="ECO:0000256" key="2">
    <source>
        <dbReference type="ARBA" id="ARBA00022837"/>
    </source>
</evidence>
<keyword evidence="1" id="KW-0677">Repeat</keyword>
<dbReference type="SMART" id="SM00054">
    <property type="entry name" value="EFh"/>
    <property type="match status" value="4"/>
</dbReference>
<feature type="domain" description="EF-hand" evidence="3">
    <location>
        <begin position="135"/>
        <end position="170"/>
    </location>
</feature>
<evidence type="ECO:0000313" key="5">
    <source>
        <dbReference type="EnsemblMetazoa" id="CapteP228966"/>
    </source>
</evidence>
<dbReference type="Pfam" id="PF13499">
    <property type="entry name" value="EF-hand_7"/>
    <property type="match status" value="2"/>
</dbReference>
<dbReference type="GO" id="GO:0016460">
    <property type="term" value="C:myosin II complex"/>
    <property type="evidence" value="ECO:0007669"/>
    <property type="project" value="TreeGrafter"/>
</dbReference>
<sequence length="222" mass="25663">MATKRKITCVTLETKFLAIAIADKFGIPPRTLSTWLKNSEKIQAHYRESGALKWSRGKFSEETIKVLREAFKSKDKDNTGTLDQAQLQDCLMLVGLIATDEDIEFLSKHFDDNGDGELQIEELIENIHVINTHIQYREDLMEAFKIFDRKGEGYIRLPSLLKILTAKNFMTPLDARRLITRLVKKYDHNNDGKFNYAEFVEIYASREFEPGMFENLAKLHGK</sequence>
<dbReference type="FunFam" id="1.10.238.10:FF:000003">
    <property type="entry name" value="Calmodulin A"/>
    <property type="match status" value="1"/>
</dbReference>
<feature type="domain" description="EF-hand" evidence="3">
    <location>
        <begin position="98"/>
        <end position="133"/>
    </location>
</feature>
<dbReference type="AlphaFoldDB" id="R7U5X1"/>
<dbReference type="Gene3D" id="1.10.10.60">
    <property type="entry name" value="Homeodomain-like"/>
    <property type="match status" value="1"/>
</dbReference>
<reference evidence="4 6" key="2">
    <citation type="journal article" date="2013" name="Nature">
        <title>Insights into bilaterian evolution from three spiralian genomes.</title>
        <authorList>
            <person name="Simakov O."/>
            <person name="Marletaz F."/>
            <person name="Cho S.J."/>
            <person name="Edsinger-Gonzales E."/>
            <person name="Havlak P."/>
            <person name="Hellsten U."/>
            <person name="Kuo D.H."/>
            <person name="Larsson T."/>
            <person name="Lv J."/>
            <person name="Arendt D."/>
            <person name="Savage R."/>
            <person name="Osoegawa K."/>
            <person name="de Jong P."/>
            <person name="Grimwood J."/>
            <person name="Chapman J.A."/>
            <person name="Shapiro H."/>
            <person name="Aerts A."/>
            <person name="Otillar R.P."/>
            <person name="Terry A.Y."/>
            <person name="Boore J.L."/>
            <person name="Grigoriev I.V."/>
            <person name="Lindberg D.R."/>
            <person name="Seaver E.C."/>
            <person name="Weisblat D.A."/>
            <person name="Putnam N.H."/>
            <person name="Rokhsar D.S."/>
        </authorList>
    </citation>
    <scope>NUCLEOTIDE SEQUENCE</scope>
    <source>
        <strain evidence="4 6">I ESC-2004</strain>
    </source>
</reference>
<dbReference type="EMBL" id="KB307199">
    <property type="protein sequence ID" value="ELT99096.1"/>
    <property type="molecule type" value="Genomic_DNA"/>
</dbReference>
<dbReference type="HOGENOM" id="CLU_1246415_0_0_1"/>
<evidence type="ECO:0000313" key="4">
    <source>
        <dbReference type="EMBL" id="ELT99096.1"/>
    </source>
</evidence>
<accession>R7U5X1</accession>